<dbReference type="Proteomes" id="UP001234297">
    <property type="component" value="Chromosome 5"/>
</dbReference>
<keyword evidence="2" id="KW-1185">Reference proteome</keyword>
<proteinExistence type="predicted"/>
<evidence type="ECO:0000313" key="1">
    <source>
        <dbReference type="EMBL" id="KAJ8640991.1"/>
    </source>
</evidence>
<gene>
    <name evidence="1" type="ORF">MRB53_017685</name>
</gene>
<protein>
    <submittedName>
        <fullName evidence="1">Uncharacterized protein</fullName>
    </submittedName>
</protein>
<sequence>MHLEHIMEKRASDNGFLGLSGKVILLALFFLVLGDHVNGTRNAATSAERDLEIERKLKLMNKPAVKSIQSEDGDIIDCVDINKQPAFDHPLLKNHKIQMRPSMDGQVNEEAASSISTVTQLWRKSGSCPEGTIPIRRVQKSHLLRTPSLENYGMKSKHVPNSTNDLNARMYADAVLLAQGFRYNGVHANINVWNPYVEADDEYTSAQIWLVNGPYYAQDTIQTGWTVNPSVYGDKRTRLFSYWISNTTGCYDLFCSGFVQTSSEIALGGAIEPISTGQQQNEITLSIALDTSSSNWWLVFNNKTSIGYWPSSLFNYLFGAATTVFWGGEVYSQRLGTPHTLTAMGSGYFAGYRFGRSCYMSQVRIRDNSLVWKYPQWVSTYQSQYNCYDVLNDKEYSKDPFFYFGGPGRNDRCP</sequence>
<reference evidence="1 2" key="1">
    <citation type="journal article" date="2022" name="Hortic Res">
        <title>A haplotype resolved chromosomal level avocado genome allows analysis of novel avocado genes.</title>
        <authorList>
            <person name="Nath O."/>
            <person name="Fletcher S.J."/>
            <person name="Hayward A."/>
            <person name="Shaw L.M."/>
            <person name="Masouleh A.K."/>
            <person name="Furtado A."/>
            <person name="Henry R.J."/>
            <person name="Mitter N."/>
        </authorList>
    </citation>
    <scope>NUCLEOTIDE SEQUENCE [LARGE SCALE GENOMIC DNA]</scope>
    <source>
        <strain evidence="2">cv. Hass</strain>
    </source>
</reference>
<accession>A0ACC2M5C5</accession>
<comment type="caution">
    <text evidence="1">The sequence shown here is derived from an EMBL/GenBank/DDBJ whole genome shotgun (WGS) entry which is preliminary data.</text>
</comment>
<name>A0ACC2M5C5_PERAE</name>
<dbReference type="EMBL" id="CM056813">
    <property type="protein sequence ID" value="KAJ8640991.1"/>
    <property type="molecule type" value="Genomic_DNA"/>
</dbReference>
<evidence type="ECO:0000313" key="2">
    <source>
        <dbReference type="Proteomes" id="UP001234297"/>
    </source>
</evidence>
<organism evidence="1 2">
    <name type="scientific">Persea americana</name>
    <name type="common">Avocado</name>
    <dbReference type="NCBI Taxonomy" id="3435"/>
    <lineage>
        <taxon>Eukaryota</taxon>
        <taxon>Viridiplantae</taxon>
        <taxon>Streptophyta</taxon>
        <taxon>Embryophyta</taxon>
        <taxon>Tracheophyta</taxon>
        <taxon>Spermatophyta</taxon>
        <taxon>Magnoliopsida</taxon>
        <taxon>Magnoliidae</taxon>
        <taxon>Laurales</taxon>
        <taxon>Lauraceae</taxon>
        <taxon>Persea</taxon>
    </lineage>
</organism>